<dbReference type="STRING" id="59895.A0A103XQ80"/>
<gene>
    <name evidence="2" type="ORF">Ccrd_003054</name>
</gene>
<evidence type="ECO:0000259" key="1">
    <source>
        <dbReference type="Pfam" id="PF07842"/>
    </source>
</evidence>
<keyword evidence="2" id="KW-0238">DNA-binding</keyword>
<accession>A0A103XQ80</accession>
<dbReference type="Proteomes" id="UP000243975">
    <property type="component" value="Unassembled WGS sequence"/>
</dbReference>
<dbReference type="PANTHER" id="PTHR23329">
    <property type="entry name" value="TUFTELIN-INTERACTING PROTEIN 11-RELATED"/>
    <property type="match status" value="1"/>
</dbReference>
<dbReference type="EMBL" id="LEKV01004511">
    <property type="protein sequence ID" value="KVH94879.1"/>
    <property type="molecule type" value="Genomic_DNA"/>
</dbReference>
<dbReference type="InterPro" id="IPR045211">
    <property type="entry name" value="TFP11/STIP/Ntr1"/>
</dbReference>
<organism evidence="2 3">
    <name type="scientific">Cynara cardunculus var. scolymus</name>
    <name type="common">Globe artichoke</name>
    <name type="synonym">Cynara scolymus</name>
    <dbReference type="NCBI Taxonomy" id="59895"/>
    <lineage>
        <taxon>Eukaryota</taxon>
        <taxon>Viridiplantae</taxon>
        <taxon>Streptophyta</taxon>
        <taxon>Embryophyta</taxon>
        <taxon>Tracheophyta</taxon>
        <taxon>Spermatophyta</taxon>
        <taxon>Magnoliopsida</taxon>
        <taxon>eudicotyledons</taxon>
        <taxon>Gunneridae</taxon>
        <taxon>Pentapetalae</taxon>
        <taxon>asterids</taxon>
        <taxon>campanulids</taxon>
        <taxon>Asterales</taxon>
        <taxon>Asteraceae</taxon>
        <taxon>Carduoideae</taxon>
        <taxon>Cardueae</taxon>
        <taxon>Carduinae</taxon>
        <taxon>Cynara</taxon>
    </lineage>
</organism>
<name>A0A103XQ80_CYNCS</name>
<dbReference type="GO" id="GO:0003677">
    <property type="term" value="F:DNA binding"/>
    <property type="evidence" value="ECO:0007669"/>
    <property type="project" value="UniProtKB-KW"/>
</dbReference>
<proteinExistence type="predicted"/>
<keyword evidence="3" id="KW-1185">Reference proteome</keyword>
<dbReference type="PANTHER" id="PTHR23329:SF1">
    <property type="entry name" value="TUFTELIN-INTERACTING PROTEIN 11"/>
    <property type="match status" value="1"/>
</dbReference>
<dbReference type="OMA" id="ICYKLEN"/>
<dbReference type="InterPro" id="IPR022783">
    <property type="entry name" value="GCFC_dom"/>
</dbReference>
<feature type="domain" description="GCF C-terminal" evidence="1">
    <location>
        <begin position="15"/>
        <end position="127"/>
    </location>
</feature>
<reference evidence="2 3" key="1">
    <citation type="journal article" date="2016" name="Sci. Rep.">
        <title>The genome sequence of the outbreeding globe artichoke constructed de novo incorporating a phase-aware low-pass sequencing strategy of F1 progeny.</title>
        <authorList>
            <person name="Scaglione D."/>
            <person name="Reyes-Chin-Wo S."/>
            <person name="Acquadro A."/>
            <person name="Froenicke L."/>
            <person name="Portis E."/>
            <person name="Beitel C."/>
            <person name="Tirone M."/>
            <person name="Mauro R."/>
            <person name="Lo Monaco A."/>
            <person name="Mauromicale G."/>
            <person name="Faccioli P."/>
            <person name="Cattivelli L."/>
            <person name="Rieseberg L."/>
            <person name="Michelmore R."/>
            <person name="Lanteri S."/>
        </authorList>
    </citation>
    <scope>NUCLEOTIDE SEQUENCE [LARGE SCALE GENOMIC DNA]</scope>
    <source>
        <strain evidence="2">2C</strain>
    </source>
</reference>
<dbReference type="AlphaFoldDB" id="A0A103XQ80"/>
<dbReference type="GO" id="GO:0071008">
    <property type="term" value="C:U2-type post-mRNA release spliceosomal complex"/>
    <property type="evidence" value="ECO:0007669"/>
    <property type="project" value="TreeGrafter"/>
</dbReference>
<sequence>MGPTSQDHPYTFVGAPMATVVGQKLESLYHAIRNRLKSVLHAWHPSDMSAYYIWSPWKTVFDPASWEQITVRHIVPKQLAVMHEFQVNPADQKLDQFYWVRTWATAIPIHHMLQKMDVFFNKWQQVLYQWLCSKPNFEAVINWYLGWKV</sequence>
<comment type="caution">
    <text evidence="2">The sequence shown here is derived from an EMBL/GenBank/DDBJ whole genome shotgun (WGS) entry which is preliminary data.</text>
</comment>
<protein>
    <submittedName>
        <fullName evidence="2">GC-rich sequence DNA-binding factor domain-containing protein</fullName>
    </submittedName>
</protein>
<dbReference type="Pfam" id="PF07842">
    <property type="entry name" value="GCFC"/>
    <property type="match status" value="1"/>
</dbReference>
<dbReference type="Gramene" id="KVH94879">
    <property type="protein sequence ID" value="KVH94879"/>
    <property type="gene ID" value="Ccrd_003054"/>
</dbReference>
<evidence type="ECO:0000313" key="2">
    <source>
        <dbReference type="EMBL" id="KVH94879.1"/>
    </source>
</evidence>
<evidence type="ECO:0000313" key="3">
    <source>
        <dbReference type="Proteomes" id="UP000243975"/>
    </source>
</evidence>
<dbReference type="GO" id="GO:0000390">
    <property type="term" value="P:spliceosomal complex disassembly"/>
    <property type="evidence" value="ECO:0007669"/>
    <property type="project" value="InterPro"/>
</dbReference>